<evidence type="ECO:0000256" key="1">
    <source>
        <dbReference type="SAM" id="MobiDB-lite"/>
    </source>
</evidence>
<gene>
    <name evidence="2" type="ORF">CJ030_MR8G006233</name>
</gene>
<dbReference type="OrthoDB" id="64928at2759"/>
<dbReference type="PANTHER" id="PTHR36749">
    <property type="entry name" value="F7O18.3 PROTEIN"/>
    <property type="match status" value="1"/>
</dbReference>
<feature type="region of interest" description="Disordered" evidence="1">
    <location>
        <begin position="1"/>
        <end position="45"/>
    </location>
</feature>
<comment type="caution">
    <text evidence="2">The sequence shown here is derived from an EMBL/GenBank/DDBJ whole genome shotgun (WGS) entry which is preliminary data.</text>
</comment>
<dbReference type="EMBL" id="RXIC02000026">
    <property type="protein sequence ID" value="KAB1202483.1"/>
    <property type="molecule type" value="Genomic_DNA"/>
</dbReference>
<dbReference type="AlphaFoldDB" id="A0A6A1UQF5"/>
<name>A0A6A1UQF5_9ROSI</name>
<reference evidence="2 3" key="1">
    <citation type="journal article" date="2019" name="Plant Biotechnol. J.">
        <title>The red bayberry genome and genetic basis of sex determination.</title>
        <authorList>
            <person name="Jia H.M."/>
            <person name="Jia H.J."/>
            <person name="Cai Q.L."/>
            <person name="Wang Y."/>
            <person name="Zhao H.B."/>
            <person name="Yang W.F."/>
            <person name="Wang G.Y."/>
            <person name="Li Y.H."/>
            <person name="Zhan D.L."/>
            <person name="Shen Y.T."/>
            <person name="Niu Q.F."/>
            <person name="Chang L."/>
            <person name="Qiu J."/>
            <person name="Zhao L."/>
            <person name="Xie H.B."/>
            <person name="Fu W.Y."/>
            <person name="Jin J."/>
            <person name="Li X.W."/>
            <person name="Jiao Y."/>
            <person name="Zhou C.C."/>
            <person name="Tu T."/>
            <person name="Chai C.Y."/>
            <person name="Gao J.L."/>
            <person name="Fan L.J."/>
            <person name="van de Weg E."/>
            <person name="Wang J.Y."/>
            <person name="Gao Z.S."/>
        </authorList>
    </citation>
    <scope>NUCLEOTIDE SEQUENCE [LARGE SCALE GENOMIC DNA]</scope>
    <source>
        <tissue evidence="2">Leaves</tissue>
    </source>
</reference>
<sequence>MAENLFEGLPPPSQQAQERQQRREHEHRCSNSGTTDCESFIPSPAPAPVLKSALKRSEPTELTPQVAAPEKRLRFKTTTDASEKQIVEAMQKIASHIKNPMKFGKASKLAIQLIQAGSVKPETSDHFFAILEAAMSSSTSCMDPMLRADYHALFSAAQEAIESLNRKQKNQLTTWMIMTVDANELYTDDSFVSVNFCYPHDSKKNLAVEKVVNCETLKSDLTQKSWRKFKGVEQDSV</sequence>
<dbReference type="Proteomes" id="UP000516437">
    <property type="component" value="Chromosome 8"/>
</dbReference>
<accession>A0A6A1UQF5</accession>
<evidence type="ECO:0000313" key="2">
    <source>
        <dbReference type="EMBL" id="KAB1202483.1"/>
    </source>
</evidence>
<proteinExistence type="predicted"/>
<dbReference type="PANTHER" id="PTHR36749:SF1">
    <property type="entry name" value="F7O18.3 PROTEIN"/>
    <property type="match status" value="1"/>
</dbReference>
<protein>
    <submittedName>
        <fullName evidence="2">Uncharacterized protein</fullName>
    </submittedName>
</protein>
<keyword evidence="3" id="KW-1185">Reference proteome</keyword>
<organism evidence="2 3">
    <name type="scientific">Morella rubra</name>
    <name type="common">Chinese bayberry</name>
    <dbReference type="NCBI Taxonomy" id="262757"/>
    <lineage>
        <taxon>Eukaryota</taxon>
        <taxon>Viridiplantae</taxon>
        <taxon>Streptophyta</taxon>
        <taxon>Embryophyta</taxon>
        <taxon>Tracheophyta</taxon>
        <taxon>Spermatophyta</taxon>
        <taxon>Magnoliopsida</taxon>
        <taxon>eudicotyledons</taxon>
        <taxon>Gunneridae</taxon>
        <taxon>Pentapetalae</taxon>
        <taxon>rosids</taxon>
        <taxon>fabids</taxon>
        <taxon>Fagales</taxon>
        <taxon>Myricaceae</taxon>
        <taxon>Morella</taxon>
    </lineage>
</organism>
<feature type="compositionally biased region" description="Basic and acidic residues" evidence="1">
    <location>
        <begin position="19"/>
        <end position="29"/>
    </location>
</feature>
<evidence type="ECO:0000313" key="3">
    <source>
        <dbReference type="Proteomes" id="UP000516437"/>
    </source>
</evidence>